<dbReference type="Pfam" id="PF00932">
    <property type="entry name" value="LTD"/>
    <property type="match status" value="1"/>
</dbReference>
<dbReference type="PROSITE" id="PS51841">
    <property type="entry name" value="LTD"/>
    <property type="match status" value="1"/>
</dbReference>
<organism evidence="3 4">
    <name type="scientific">Streptomyces finlayi</name>
    <dbReference type="NCBI Taxonomy" id="67296"/>
    <lineage>
        <taxon>Bacteria</taxon>
        <taxon>Bacillati</taxon>
        <taxon>Actinomycetota</taxon>
        <taxon>Actinomycetes</taxon>
        <taxon>Kitasatosporales</taxon>
        <taxon>Streptomycetaceae</taxon>
        <taxon>Streptomyces</taxon>
    </lineage>
</organism>
<dbReference type="AlphaFoldDB" id="A0A918WYQ1"/>
<gene>
    <name evidence="3" type="ORF">GCM10010334_36850</name>
</gene>
<evidence type="ECO:0000256" key="1">
    <source>
        <dbReference type="SAM" id="Phobius"/>
    </source>
</evidence>
<dbReference type="InterPro" id="IPR036415">
    <property type="entry name" value="Lamin_tail_dom_sf"/>
</dbReference>
<keyword evidence="1" id="KW-0812">Transmembrane</keyword>
<comment type="caution">
    <text evidence="3">The sequence shown here is derived from an EMBL/GenBank/DDBJ whole genome shotgun (WGS) entry which is preliminary data.</text>
</comment>
<evidence type="ECO:0000313" key="4">
    <source>
        <dbReference type="Proteomes" id="UP000638353"/>
    </source>
</evidence>
<keyword evidence="1" id="KW-0472">Membrane</keyword>
<evidence type="ECO:0000313" key="3">
    <source>
        <dbReference type="EMBL" id="GHC96573.1"/>
    </source>
</evidence>
<reference evidence="3" key="1">
    <citation type="journal article" date="2014" name="Int. J. Syst. Evol. Microbiol.">
        <title>Complete genome sequence of Corynebacterium casei LMG S-19264T (=DSM 44701T), isolated from a smear-ripened cheese.</title>
        <authorList>
            <consortium name="US DOE Joint Genome Institute (JGI-PGF)"/>
            <person name="Walter F."/>
            <person name="Albersmeier A."/>
            <person name="Kalinowski J."/>
            <person name="Ruckert C."/>
        </authorList>
    </citation>
    <scope>NUCLEOTIDE SEQUENCE</scope>
    <source>
        <strain evidence="3">JCM 4637</strain>
    </source>
</reference>
<feature type="transmembrane region" description="Helical" evidence="1">
    <location>
        <begin position="77"/>
        <end position="99"/>
    </location>
</feature>
<evidence type="ECO:0000259" key="2">
    <source>
        <dbReference type="PROSITE" id="PS51841"/>
    </source>
</evidence>
<dbReference type="Gene3D" id="2.60.40.1260">
    <property type="entry name" value="Lamin Tail domain"/>
    <property type="match status" value="1"/>
</dbReference>
<keyword evidence="1" id="KW-1133">Transmembrane helix</keyword>
<dbReference type="Proteomes" id="UP000638353">
    <property type="component" value="Unassembled WGS sequence"/>
</dbReference>
<protein>
    <recommendedName>
        <fullName evidence="2">LTD domain-containing protein</fullName>
    </recommendedName>
</protein>
<accession>A0A918WYQ1</accession>
<dbReference type="SUPFAM" id="SSF74853">
    <property type="entry name" value="Lamin A/C globular tail domain"/>
    <property type="match status" value="1"/>
</dbReference>
<reference evidence="3" key="2">
    <citation type="submission" date="2020-09" db="EMBL/GenBank/DDBJ databases">
        <authorList>
            <person name="Sun Q."/>
            <person name="Ohkuma M."/>
        </authorList>
    </citation>
    <scope>NUCLEOTIDE SEQUENCE</scope>
    <source>
        <strain evidence="3">JCM 4637</strain>
    </source>
</reference>
<feature type="domain" description="LTD" evidence="2">
    <location>
        <begin position="109"/>
        <end position="231"/>
    </location>
</feature>
<dbReference type="InterPro" id="IPR001322">
    <property type="entry name" value="Lamin_tail_dom"/>
</dbReference>
<sequence length="232" mass="25298">MSALRNALSARLPKRRRAGPRWFPRPDEHVGVRTIPSAVPARGGGGRFLGGSSMSTKSSMPSVARTSTVRSRSGRRLAAAVLAAGAVVGVTALPASAAVSADSGSGFSSAVQKQRPPRPSVVIGRVQANSPGWDDGSNRSLNGEWVEVRNLSRFPVNLDGYSLSDRDGHRYYFDHLRLRGHDSVKVHTGVGRDGWGHVYQDRHRYVWDNYGDSATLRNGWGRVVDRVSWGWR</sequence>
<name>A0A918WYQ1_9ACTN</name>
<proteinExistence type="predicted"/>
<dbReference type="EMBL" id="BMVC01000007">
    <property type="protein sequence ID" value="GHC96573.1"/>
    <property type="molecule type" value="Genomic_DNA"/>
</dbReference>